<proteinExistence type="predicted"/>
<protein>
    <submittedName>
        <fullName evidence="1">Uncharacterized protein</fullName>
    </submittedName>
</protein>
<organism evidence="1 2">
    <name type="scientific">Anisodus acutangulus</name>
    <dbReference type="NCBI Taxonomy" id="402998"/>
    <lineage>
        <taxon>Eukaryota</taxon>
        <taxon>Viridiplantae</taxon>
        <taxon>Streptophyta</taxon>
        <taxon>Embryophyta</taxon>
        <taxon>Tracheophyta</taxon>
        <taxon>Spermatophyta</taxon>
        <taxon>Magnoliopsida</taxon>
        <taxon>eudicotyledons</taxon>
        <taxon>Gunneridae</taxon>
        <taxon>Pentapetalae</taxon>
        <taxon>asterids</taxon>
        <taxon>lamiids</taxon>
        <taxon>Solanales</taxon>
        <taxon>Solanaceae</taxon>
        <taxon>Solanoideae</taxon>
        <taxon>Hyoscyameae</taxon>
        <taxon>Anisodus</taxon>
    </lineage>
</organism>
<keyword evidence="2" id="KW-1185">Reference proteome</keyword>
<evidence type="ECO:0000313" key="1">
    <source>
        <dbReference type="EMBL" id="KAJ8538635.1"/>
    </source>
</evidence>
<evidence type="ECO:0000313" key="2">
    <source>
        <dbReference type="Proteomes" id="UP001152561"/>
    </source>
</evidence>
<reference evidence="2" key="1">
    <citation type="journal article" date="2023" name="Proc. Natl. Acad. Sci. U.S.A.">
        <title>Genomic and structural basis for evolution of tropane alkaloid biosynthesis.</title>
        <authorList>
            <person name="Wanga Y.-J."/>
            <person name="Taina T."/>
            <person name="Yua J.-Y."/>
            <person name="Lia J."/>
            <person name="Xua B."/>
            <person name="Chenc J."/>
            <person name="D'Auriad J.C."/>
            <person name="Huanga J.-P."/>
            <person name="Huanga S.-X."/>
        </authorList>
    </citation>
    <scope>NUCLEOTIDE SEQUENCE [LARGE SCALE GENOMIC DNA]</scope>
    <source>
        <strain evidence="2">cv. KIB-2019</strain>
    </source>
</reference>
<sequence length="68" mass="8168">MELSYWNLRCIMERLYPTWIQRGLVAWRRKFGSSSKWSSENLPTIGELAVEVLAENISLRGRRRDERR</sequence>
<dbReference type="EMBL" id="JAJAGQ010000017">
    <property type="protein sequence ID" value="KAJ8538635.1"/>
    <property type="molecule type" value="Genomic_DNA"/>
</dbReference>
<comment type="caution">
    <text evidence="1">The sequence shown here is derived from an EMBL/GenBank/DDBJ whole genome shotgun (WGS) entry which is preliminary data.</text>
</comment>
<name>A0A9Q1LLP9_9SOLA</name>
<dbReference type="AlphaFoldDB" id="A0A9Q1LLP9"/>
<dbReference type="Proteomes" id="UP001152561">
    <property type="component" value="Unassembled WGS sequence"/>
</dbReference>
<accession>A0A9Q1LLP9</accession>
<gene>
    <name evidence="1" type="ORF">K7X08_029931</name>
</gene>